<accession>A0A955I603</accession>
<dbReference type="EMBL" id="JAGQLI010000173">
    <property type="protein sequence ID" value="MCA9379410.1"/>
    <property type="molecule type" value="Genomic_DNA"/>
</dbReference>
<evidence type="ECO:0000313" key="1">
    <source>
        <dbReference type="EMBL" id="MCA9379410.1"/>
    </source>
</evidence>
<reference evidence="1" key="1">
    <citation type="submission" date="2020-04" db="EMBL/GenBank/DDBJ databases">
        <authorList>
            <person name="Zhang T."/>
        </authorList>
    </citation>
    <scope>NUCLEOTIDE SEQUENCE</scope>
    <source>
        <strain evidence="1">HKST-UBA12</strain>
    </source>
</reference>
<organism evidence="1 2">
    <name type="scientific">Candidatus Dojkabacteria bacterium</name>
    <dbReference type="NCBI Taxonomy" id="2099670"/>
    <lineage>
        <taxon>Bacteria</taxon>
        <taxon>Candidatus Dojkabacteria</taxon>
    </lineage>
</organism>
<reference evidence="1" key="2">
    <citation type="journal article" date="2021" name="Microbiome">
        <title>Successional dynamics and alternative stable states in a saline activated sludge microbial community over 9 years.</title>
        <authorList>
            <person name="Wang Y."/>
            <person name="Ye J."/>
            <person name="Ju F."/>
            <person name="Liu L."/>
            <person name="Boyd J.A."/>
            <person name="Deng Y."/>
            <person name="Parks D.H."/>
            <person name="Jiang X."/>
            <person name="Yin X."/>
            <person name="Woodcroft B.J."/>
            <person name="Tyson G.W."/>
            <person name="Hugenholtz P."/>
            <person name="Polz M.F."/>
            <person name="Zhang T."/>
        </authorList>
    </citation>
    <scope>NUCLEOTIDE SEQUENCE</scope>
    <source>
        <strain evidence="1">HKST-UBA12</strain>
    </source>
</reference>
<sequence>MNNAPAKLVAIGDQNFTQFFSLLGVDVILVPEMESMPEQVLSASHDHGIAALVLQAEYCDPAASWYDQLVVSQKPFTTLPGWIQGQVTEKI</sequence>
<dbReference type="GO" id="GO:0034220">
    <property type="term" value="P:monoatomic ion transmembrane transport"/>
    <property type="evidence" value="ECO:0007669"/>
    <property type="project" value="InterPro"/>
</dbReference>
<protein>
    <submittedName>
        <fullName evidence="1">Uncharacterized protein</fullName>
    </submittedName>
</protein>
<name>A0A955I603_9BACT</name>
<evidence type="ECO:0000313" key="2">
    <source>
        <dbReference type="Proteomes" id="UP000760819"/>
    </source>
</evidence>
<comment type="caution">
    <text evidence="1">The sequence shown here is derived from an EMBL/GenBank/DDBJ whole genome shotgun (WGS) entry which is preliminary data.</text>
</comment>
<dbReference type="InterPro" id="IPR036906">
    <property type="entry name" value="ATPase_V1_fsu_sf"/>
</dbReference>
<dbReference type="AlphaFoldDB" id="A0A955I603"/>
<dbReference type="SUPFAM" id="SSF159468">
    <property type="entry name" value="AtpF-like"/>
    <property type="match status" value="1"/>
</dbReference>
<proteinExistence type="predicted"/>
<gene>
    <name evidence="1" type="ORF">KC640_03195</name>
</gene>
<dbReference type="Proteomes" id="UP000760819">
    <property type="component" value="Unassembled WGS sequence"/>
</dbReference>